<name>A0A9Q5I162_SANBA</name>
<organism evidence="3 4">
    <name type="scientific">Sanghuangporus baumii</name>
    <name type="common">Phellinus baumii</name>
    <dbReference type="NCBI Taxonomy" id="108892"/>
    <lineage>
        <taxon>Eukaryota</taxon>
        <taxon>Fungi</taxon>
        <taxon>Dikarya</taxon>
        <taxon>Basidiomycota</taxon>
        <taxon>Agaricomycotina</taxon>
        <taxon>Agaricomycetes</taxon>
        <taxon>Hymenochaetales</taxon>
        <taxon>Hymenochaetaceae</taxon>
        <taxon>Sanghuangporus</taxon>
    </lineage>
</organism>
<dbReference type="AlphaFoldDB" id="A0A9Q5I162"/>
<evidence type="ECO:0000256" key="1">
    <source>
        <dbReference type="SAM" id="Phobius"/>
    </source>
</evidence>
<protein>
    <recommendedName>
        <fullName evidence="2">DUF6533 domain-containing protein</fullName>
    </recommendedName>
</protein>
<keyword evidence="4" id="KW-1185">Reference proteome</keyword>
<feature type="transmembrane region" description="Helical" evidence="1">
    <location>
        <begin position="206"/>
        <end position="227"/>
    </location>
</feature>
<proteinExistence type="predicted"/>
<keyword evidence="1" id="KW-0812">Transmembrane</keyword>
<dbReference type="Proteomes" id="UP000757232">
    <property type="component" value="Unassembled WGS sequence"/>
</dbReference>
<keyword evidence="1" id="KW-0472">Membrane</keyword>
<feature type="transmembrane region" description="Helical" evidence="1">
    <location>
        <begin position="126"/>
        <end position="147"/>
    </location>
</feature>
<dbReference type="EMBL" id="LNZH02000149">
    <property type="protein sequence ID" value="OCB89768.1"/>
    <property type="molecule type" value="Genomic_DNA"/>
</dbReference>
<gene>
    <name evidence="3" type="ORF">A7U60_g3028</name>
</gene>
<reference evidence="3" key="1">
    <citation type="submission" date="2016-06" db="EMBL/GenBank/DDBJ databases">
        <title>Draft Genome sequence of the fungus Inonotus baumii.</title>
        <authorList>
            <person name="Zhu H."/>
            <person name="Lin W."/>
        </authorList>
    </citation>
    <scope>NUCLEOTIDE SEQUENCE</scope>
    <source>
        <strain evidence="3">821</strain>
    </source>
</reference>
<feature type="domain" description="DUF6533" evidence="2">
    <location>
        <begin position="45"/>
        <end position="82"/>
    </location>
</feature>
<accession>A0A9Q5I162</accession>
<sequence length="298" mass="33281">MRVDTEQEAFLVKVLSNDQLVRSLAGKQFLWLVCLDSVDTETTAGMTALVAFDIFIFFSELVWKAKLSMGKLLYLYIRYASLGLAIAGFYGTLYIDPRNFPGFDGKVTQLVKAVAPYGDNPPLRKKLFICLGSAVILIFALSIKLIFSYESIEYPFLGIVPAQEYLVHLIKFFRLWSEGNRRLAMVMVRDWSEGNRKLAMVMVRDSLAFTVVLTILAIPQFLTPLLVPTNTAIVITGLNFVIIAIIGVTYCRMILNIRSCLGQQDISLGTFTVSMGIHTRDSISEINFDRGGDGSESL</sequence>
<feature type="transmembrane region" description="Helical" evidence="1">
    <location>
        <begin position="75"/>
        <end position="95"/>
    </location>
</feature>
<dbReference type="InterPro" id="IPR045340">
    <property type="entry name" value="DUF6533"/>
</dbReference>
<evidence type="ECO:0000313" key="3">
    <source>
        <dbReference type="EMBL" id="OCB89768.1"/>
    </source>
</evidence>
<feature type="transmembrane region" description="Helical" evidence="1">
    <location>
        <begin position="233"/>
        <end position="255"/>
    </location>
</feature>
<comment type="caution">
    <text evidence="3">The sequence shown here is derived from an EMBL/GenBank/DDBJ whole genome shotgun (WGS) entry which is preliminary data.</text>
</comment>
<evidence type="ECO:0000259" key="2">
    <source>
        <dbReference type="Pfam" id="PF20151"/>
    </source>
</evidence>
<dbReference type="Pfam" id="PF20151">
    <property type="entry name" value="DUF6533"/>
    <property type="match status" value="1"/>
</dbReference>
<keyword evidence="1" id="KW-1133">Transmembrane helix</keyword>
<evidence type="ECO:0000313" key="4">
    <source>
        <dbReference type="Proteomes" id="UP000757232"/>
    </source>
</evidence>